<comment type="caution">
    <text evidence="2">The sequence shown here is derived from an EMBL/GenBank/DDBJ whole genome shotgun (WGS) entry which is preliminary data.</text>
</comment>
<dbReference type="OMA" id="DNQKSYS"/>
<evidence type="ECO:0000256" key="1">
    <source>
        <dbReference type="SAM" id="MobiDB-lite"/>
    </source>
</evidence>
<feature type="compositionally biased region" description="Polar residues" evidence="1">
    <location>
        <begin position="81"/>
        <end position="92"/>
    </location>
</feature>
<evidence type="ECO:0000313" key="2">
    <source>
        <dbReference type="EMBL" id="KAA8899854.1"/>
    </source>
</evidence>
<organism evidence="2 3">
    <name type="scientific">Diutina rugosa</name>
    <name type="common">Yeast</name>
    <name type="synonym">Candida rugosa</name>
    <dbReference type="NCBI Taxonomy" id="5481"/>
    <lineage>
        <taxon>Eukaryota</taxon>
        <taxon>Fungi</taxon>
        <taxon>Dikarya</taxon>
        <taxon>Ascomycota</taxon>
        <taxon>Saccharomycotina</taxon>
        <taxon>Pichiomycetes</taxon>
        <taxon>Debaryomycetaceae</taxon>
        <taxon>Diutina</taxon>
    </lineage>
</organism>
<keyword evidence="3" id="KW-1185">Reference proteome</keyword>
<dbReference type="VEuPathDB" id="FungiDB:DIURU_004111"/>
<dbReference type="Pfam" id="PF04119">
    <property type="entry name" value="HSP9_HSP12"/>
    <property type="match status" value="1"/>
</dbReference>
<evidence type="ECO:0000313" key="3">
    <source>
        <dbReference type="Proteomes" id="UP000449547"/>
    </source>
</evidence>
<sequence>MTQLASTLCLETSTNNYKREPTSQTIPSLQQKQRNMSDAGRQSIGEKIVDAVTPNSEKNTAEKVGDSVKGTADDVAGKVTPDSQKSFTQQASDKIFGK</sequence>
<gene>
    <name evidence="2" type="ORF">DIURU_004111</name>
</gene>
<feature type="region of interest" description="Disordered" evidence="1">
    <location>
        <begin position="12"/>
        <end position="98"/>
    </location>
</feature>
<reference evidence="2 3" key="1">
    <citation type="submission" date="2019-07" db="EMBL/GenBank/DDBJ databases">
        <title>Genome assembly of two rare yeast pathogens: Diutina rugosa and Trichomonascus ciferrii.</title>
        <authorList>
            <person name="Mixao V."/>
            <person name="Saus E."/>
            <person name="Hansen A."/>
            <person name="Lass-Flor C."/>
            <person name="Gabaldon T."/>
        </authorList>
    </citation>
    <scope>NUCLEOTIDE SEQUENCE [LARGE SCALE GENOMIC DNA]</scope>
    <source>
        <strain evidence="2 3">CBS 613</strain>
    </source>
</reference>
<name>A0A642UIN9_DIURU</name>
<dbReference type="InterPro" id="IPR007250">
    <property type="entry name" value="HSP9_HSP12"/>
</dbReference>
<dbReference type="EMBL" id="SWFT01000120">
    <property type="protein sequence ID" value="KAA8899854.1"/>
    <property type="molecule type" value="Genomic_DNA"/>
</dbReference>
<feature type="compositionally biased region" description="Polar residues" evidence="1">
    <location>
        <begin position="12"/>
        <end position="36"/>
    </location>
</feature>
<dbReference type="Gene3D" id="6.10.250.2440">
    <property type="match status" value="2"/>
</dbReference>
<dbReference type="AlphaFoldDB" id="A0A642UIN9"/>
<dbReference type="OrthoDB" id="2348401at2759"/>
<protein>
    <recommendedName>
        <fullName evidence="4">White colony protein WHS11</fullName>
    </recommendedName>
</protein>
<feature type="compositionally biased region" description="Basic and acidic residues" evidence="1">
    <location>
        <begin position="59"/>
        <end position="76"/>
    </location>
</feature>
<accession>A0A642UIN9</accession>
<dbReference type="Proteomes" id="UP000449547">
    <property type="component" value="Unassembled WGS sequence"/>
</dbReference>
<evidence type="ECO:0008006" key="4">
    <source>
        <dbReference type="Google" id="ProtNLM"/>
    </source>
</evidence>
<proteinExistence type="predicted"/>
<dbReference type="GeneID" id="54782762"/>
<dbReference type="RefSeq" id="XP_034011132.1">
    <property type="nucleotide sequence ID" value="XM_034156949.1"/>
</dbReference>